<organism evidence="2 3">
    <name type="scientific">Polarella glacialis</name>
    <name type="common">Dinoflagellate</name>
    <dbReference type="NCBI Taxonomy" id="89957"/>
    <lineage>
        <taxon>Eukaryota</taxon>
        <taxon>Sar</taxon>
        <taxon>Alveolata</taxon>
        <taxon>Dinophyceae</taxon>
        <taxon>Suessiales</taxon>
        <taxon>Suessiaceae</taxon>
        <taxon>Polarella</taxon>
    </lineage>
</organism>
<keyword evidence="1" id="KW-1133">Transmembrane helix</keyword>
<keyword evidence="1" id="KW-0472">Membrane</keyword>
<feature type="transmembrane region" description="Helical" evidence="1">
    <location>
        <begin position="137"/>
        <end position="160"/>
    </location>
</feature>
<evidence type="ECO:0000313" key="2">
    <source>
        <dbReference type="EMBL" id="CAE8673543.1"/>
    </source>
</evidence>
<sequence length="246" mass="27237">MCQLGCGKLFLGGAPFADGLLGFTGDLPLALSAMGYFKVHAMVYDGMVTSCYIPTMMVLVEYDIQDMITDADCKVETLVSIGRVFPRLTIPSLPLMLVPDGLKDGASLAMLQVSKMKLAVLPLSVKLRAFFLWETKYLTVPVFLYFLTRAGVSFTAFAYPEGHARRILMIMAQIRNGILGAAFLGFIVAQSRFTIMVQGVIQMVRATYIWPRNAPQQPEWKFYKTPEAAYEPASALHVGQHQRHAA</sequence>
<keyword evidence="1" id="KW-0812">Transmembrane</keyword>
<evidence type="ECO:0000256" key="1">
    <source>
        <dbReference type="SAM" id="Phobius"/>
    </source>
</evidence>
<name>A0A813JCV1_POLGL</name>
<feature type="transmembrane region" description="Helical" evidence="1">
    <location>
        <begin position="166"/>
        <end position="189"/>
    </location>
</feature>
<dbReference type="AlphaFoldDB" id="A0A813JCV1"/>
<proteinExistence type="predicted"/>
<evidence type="ECO:0000313" key="3">
    <source>
        <dbReference type="Proteomes" id="UP000626109"/>
    </source>
</evidence>
<gene>
    <name evidence="2" type="ORF">PGLA2088_LOCUS18582</name>
</gene>
<dbReference type="EMBL" id="CAJNNW010024653">
    <property type="protein sequence ID" value="CAE8673543.1"/>
    <property type="molecule type" value="Genomic_DNA"/>
</dbReference>
<dbReference type="Proteomes" id="UP000626109">
    <property type="component" value="Unassembled WGS sequence"/>
</dbReference>
<accession>A0A813JCV1</accession>
<protein>
    <submittedName>
        <fullName evidence="2">Uncharacterized protein</fullName>
    </submittedName>
</protein>
<comment type="caution">
    <text evidence="2">The sequence shown here is derived from an EMBL/GenBank/DDBJ whole genome shotgun (WGS) entry which is preliminary data.</text>
</comment>
<reference evidence="2" key="1">
    <citation type="submission" date="2021-02" db="EMBL/GenBank/DDBJ databases">
        <authorList>
            <person name="Dougan E. K."/>
            <person name="Rhodes N."/>
            <person name="Thang M."/>
            <person name="Chan C."/>
        </authorList>
    </citation>
    <scope>NUCLEOTIDE SEQUENCE</scope>
</reference>